<dbReference type="InterPro" id="IPR012349">
    <property type="entry name" value="Split_barrel_FMN-bd"/>
</dbReference>
<keyword evidence="3" id="KW-0975">Bacterial flagellum</keyword>
<proteinExistence type="predicted"/>
<organism evidence="6 7">
    <name type="scientific">Methylobacillus methanolivorans</name>
    <dbReference type="NCBI Taxonomy" id="1848927"/>
    <lineage>
        <taxon>Bacteria</taxon>
        <taxon>Pseudomonadati</taxon>
        <taxon>Pseudomonadota</taxon>
        <taxon>Betaproteobacteria</taxon>
        <taxon>Nitrosomonadales</taxon>
        <taxon>Methylophilaceae</taxon>
        <taxon>Methylobacillus</taxon>
    </lineage>
</organism>
<dbReference type="SUPFAM" id="SSF141371">
    <property type="entry name" value="PilZ domain-like"/>
    <property type="match status" value="2"/>
</dbReference>
<reference evidence="6 7" key="1">
    <citation type="submission" date="2024-11" db="EMBL/GenBank/DDBJ databases">
        <authorList>
            <person name="Kaparullina E.N."/>
            <person name="Delegan Y.A."/>
            <person name="Doronina N.V."/>
        </authorList>
    </citation>
    <scope>NUCLEOTIDE SEQUENCE [LARGE SCALE GENOMIC DNA]</scope>
    <source>
        <strain evidence="6 7">7sh_L</strain>
    </source>
</reference>
<gene>
    <name evidence="6" type="ORF">ACIKP9_00840</name>
</gene>
<dbReference type="Pfam" id="PF12945">
    <property type="entry name" value="PilZNR"/>
    <property type="match status" value="1"/>
</dbReference>
<protein>
    <submittedName>
        <fullName evidence="6">Flagellar brake protein</fullName>
    </submittedName>
</protein>
<dbReference type="RefSeq" id="WP_400878035.1">
    <property type="nucleotide sequence ID" value="NZ_JBIWXY010000001.1"/>
</dbReference>
<keyword evidence="6" id="KW-0282">Flagellum</keyword>
<dbReference type="Pfam" id="PF07238">
    <property type="entry name" value="PilZ"/>
    <property type="match status" value="1"/>
</dbReference>
<dbReference type="Gene3D" id="2.40.10.220">
    <property type="entry name" value="predicted glycosyltransferase like domains"/>
    <property type="match status" value="1"/>
</dbReference>
<dbReference type="Gene3D" id="2.30.110.10">
    <property type="entry name" value="Electron Transport, Fmn-binding Protein, Chain A"/>
    <property type="match status" value="1"/>
</dbReference>
<dbReference type="InterPro" id="IPR009926">
    <property type="entry name" value="T3SS_YcgR_PilZN"/>
</dbReference>
<dbReference type="EMBL" id="JBIWXY010000001">
    <property type="protein sequence ID" value="MFJ5444766.1"/>
    <property type="molecule type" value="Genomic_DNA"/>
</dbReference>
<evidence type="ECO:0000256" key="3">
    <source>
        <dbReference type="ARBA" id="ARBA00023143"/>
    </source>
</evidence>
<keyword evidence="6" id="KW-0966">Cell projection</keyword>
<keyword evidence="6" id="KW-0969">Cilium</keyword>
<feature type="domain" description="Type III secretion system flagellar brake protein YcgR PilZN" evidence="5">
    <location>
        <begin position="28"/>
        <end position="111"/>
    </location>
</feature>
<accession>A0ABW8GHC8</accession>
<evidence type="ECO:0000256" key="2">
    <source>
        <dbReference type="ARBA" id="ARBA00022741"/>
    </source>
</evidence>
<evidence type="ECO:0000259" key="4">
    <source>
        <dbReference type="Pfam" id="PF07238"/>
    </source>
</evidence>
<dbReference type="Proteomes" id="UP001617669">
    <property type="component" value="Unassembled WGS sequence"/>
</dbReference>
<keyword evidence="7" id="KW-1185">Reference proteome</keyword>
<name>A0ABW8GHC8_9PROT</name>
<feature type="domain" description="PilZ" evidence="4">
    <location>
        <begin position="120"/>
        <end position="227"/>
    </location>
</feature>
<dbReference type="InterPro" id="IPR009875">
    <property type="entry name" value="PilZ_domain"/>
</dbReference>
<evidence type="ECO:0000259" key="5">
    <source>
        <dbReference type="Pfam" id="PF12945"/>
    </source>
</evidence>
<evidence type="ECO:0000313" key="7">
    <source>
        <dbReference type="Proteomes" id="UP001617669"/>
    </source>
</evidence>
<evidence type="ECO:0000313" key="6">
    <source>
        <dbReference type="EMBL" id="MFJ5444766.1"/>
    </source>
</evidence>
<evidence type="ECO:0000256" key="1">
    <source>
        <dbReference type="ARBA" id="ARBA00022636"/>
    </source>
</evidence>
<keyword evidence="1" id="KW-0973">c-di-GMP</keyword>
<keyword evidence="2" id="KW-0547">Nucleotide-binding</keyword>
<sequence length="238" mass="26641">MTDMIESAPDAGNVESENISFEEINLHPGTRLQLLTHRGHTPTPHLSTFIGVESNDYLLLRLPKSQGTYLTFYEGEKITVRVFSGTMISSFDTSVIQTIYHPLNCLCLSFPYSIQVKKIRREMRIKVDIDGKLGLVDRSTIPVKLTNISATGCQIVTEQEVGKIDDQLALNFNLPQLTEDDTSNITLLAKVRNITNEGEGGAPSFLVGMEFVAVATNVQLVVRHYVYERLVDRRQNLV</sequence>
<comment type="caution">
    <text evidence="6">The sequence shown here is derived from an EMBL/GenBank/DDBJ whole genome shotgun (WGS) entry which is preliminary data.</text>
</comment>